<dbReference type="InterPro" id="IPR008153">
    <property type="entry name" value="GAE_dom"/>
</dbReference>
<dbReference type="EMBL" id="CP151502">
    <property type="protein sequence ID" value="WZN59789.1"/>
    <property type="molecule type" value="Genomic_DNA"/>
</dbReference>
<sequence length="817" mass="88014">MTTRIREFIKQVRDCKTAAEERAVIAKESAALRTLFKQSDGKSKAASIAKLVYLHMLGYPTHFGQMECLKLIAQNNSNSYAEKRIGYLGLMSLLDESQEILMLLTNSLSVDLNSKNDFVVRTALGALANLCSTEMARDLSMDVRKLMLSRSHPIQEKAVVCAVRLIQKCPELAVEFKDEALALLDLKNNCIVSLHGTMLLGVEICKHEPEAVSWYADKLDVMVRILRKCIMQPVVRTCFIQQKILHLMRVIGKGNTDLTDRMSDVLAEVASKTDPSRTAGSSVLYECVRTIIETGSVGGLRVLAVNILGKFLGSRDSNLRFAALQTLKRVVNLDANAVLRHKSVIMLCIKDTDISIRTKALELAFELVSEKNVEVFMSDFLGFLDDDDSHFKTELVGKICLVVETFAPTPIWYIDIMTEVLLRAGKYVNESAFRSFAALISTAADDQGYAVKKLFSIISYEPEKSNEVLLILSLWCIGEFALELTEGEDAVTSSEIVSVFDRVMRSGGSTKVVIEYALTALVKLSDRYPETAPRIKELILGYNASSHLEIQQRSCEFRRLFNHQKILPQVLEAMPPILSGVAEGEGAEGAPAAAGEGADLGSAPAAAMADPMGDLLSMDAGGAPEAAAASGGDLLGDLLGGGPEPAAAVPAPAAQPQADPLMDLLGGGGGLLATPATPGQAGDMLADMLAPAAPAAPALPTITPHNKDGLVVEFSFEKDAAQPASTLIRARYTNVGGGQIANLVVQCAVPKYIQLKMEQASGSALAPGTGAEIRQMIAVTNTLQGQKPLMMRLKIEFALDGAPRSEMVEVRDFPAGL</sequence>
<dbReference type="Gene3D" id="2.60.40.1230">
    <property type="match status" value="1"/>
</dbReference>
<dbReference type="Pfam" id="PF02883">
    <property type="entry name" value="Alpha_adaptinC2"/>
    <property type="match status" value="1"/>
</dbReference>
<comment type="similarity">
    <text evidence="3 9">Belongs to the adaptor complexes large subunit family.</text>
</comment>
<dbReference type="SUPFAM" id="SSF48371">
    <property type="entry name" value="ARM repeat"/>
    <property type="match status" value="1"/>
</dbReference>
<comment type="subcellular location">
    <subcellularLocation>
        <location evidence="1">Cytoplasmic vesicle membrane</location>
    </subcellularLocation>
    <subcellularLocation>
        <location evidence="2">Golgi apparatus</location>
    </subcellularLocation>
</comment>
<dbReference type="InterPro" id="IPR011989">
    <property type="entry name" value="ARM-like"/>
</dbReference>
<protein>
    <recommendedName>
        <fullName evidence="9">AP-1 complex subunit gamma</fullName>
    </recommendedName>
</protein>
<dbReference type="Gene3D" id="1.25.10.10">
    <property type="entry name" value="Leucine-rich Repeat Variant"/>
    <property type="match status" value="1"/>
</dbReference>
<dbReference type="GO" id="GO:0030121">
    <property type="term" value="C:AP-1 adaptor complex"/>
    <property type="evidence" value="ECO:0007669"/>
    <property type="project" value="InterPro"/>
</dbReference>
<evidence type="ECO:0000256" key="7">
    <source>
        <dbReference type="ARBA" id="ARBA00023136"/>
    </source>
</evidence>
<proteinExistence type="inferred from homology"/>
<evidence type="ECO:0000256" key="1">
    <source>
        <dbReference type="ARBA" id="ARBA00004156"/>
    </source>
</evidence>
<dbReference type="InterPro" id="IPR050840">
    <property type="entry name" value="Adaptor_Complx_Large_Subunit"/>
</dbReference>
<evidence type="ECO:0000256" key="3">
    <source>
        <dbReference type="ARBA" id="ARBA00006613"/>
    </source>
</evidence>
<dbReference type="InterPro" id="IPR008152">
    <property type="entry name" value="Clathrin_a/b/g-adaptin_app_Ig"/>
</dbReference>
<organism evidence="11 12">
    <name type="scientific">Chloropicon roscoffensis</name>
    <dbReference type="NCBI Taxonomy" id="1461544"/>
    <lineage>
        <taxon>Eukaryota</taxon>
        <taxon>Viridiplantae</taxon>
        <taxon>Chlorophyta</taxon>
        <taxon>Chloropicophyceae</taxon>
        <taxon>Chloropicales</taxon>
        <taxon>Chloropicaceae</taxon>
        <taxon>Chloropicon</taxon>
    </lineage>
</organism>
<dbReference type="Pfam" id="PF01602">
    <property type="entry name" value="Adaptin_N"/>
    <property type="match status" value="1"/>
</dbReference>
<evidence type="ECO:0000256" key="9">
    <source>
        <dbReference type="PIRNR" id="PIRNR037094"/>
    </source>
</evidence>
<dbReference type="InterPro" id="IPR017107">
    <property type="entry name" value="AP1_complex_gsu"/>
</dbReference>
<dbReference type="SMART" id="SM00809">
    <property type="entry name" value="Alpha_adaptinC2"/>
    <property type="match status" value="1"/>
</dbReference>
<dbReference type="InterPro" id="IPR013041">
    <property type="entry name" value="Clathrin_app_Ig-like_sf"/>
</dbReference>
<keyword evidence="7 9" id="KW-0472">Membrane</keyword>
<feature type="domain" description="GAE" evidence="10">
    <location>
        <begin position="697"/>
        <end position="814"/>
    </location>
</feature>
<name>A0AAX4P0S9_9CHLO</name>
<dbReference type="InterPro" id="IPR002553">
    <property type="entry name" value="Clathrin/coatomer_adapt-like_N"/>
</dbReference>
<dbReference type="GO" id="GO:0006886">
    <property type="term" value="P:intracellular protein transport"/>
    <property type="evidence" value="ECO:0007669"/>
    <property type="project" value="UniProtKB-UniRule"/>
</dbReference>
<evidence type="ECO:0000256" key="8">
    <source>
        <dbReference type="ARBA" id="ARBA00023329"/>
    </source>
</evidence>
<evidence type="ECO:0000256" key="4">
    <source>
        <dbReference type="ARBA" id="ARBA00022448"/>
    </source>
</evidence>
<dbReference type="PANTHER" id="PTHR22780">
    <property type="entry name" value="ADAPTIN, ALPHA/GAMMA/EPSILON"/>
    <property type="match status" value="1"/>
</dbReference>
<gene>
    <name evidence="11" type="ORF">HKI87_02g13160</name>
</gene>
<evidence type="ECO:0000256" key="6">
    <source>
        <dbReference type="ARBA" id="ARBA00023034"/>
    </source>
</evidence>
<dbReference type="InterPro" id="IPR016024">
    <property type="entry name" value="ARM-type_fold"/>
</dbReference>
<keyword evidence="5 9" id="KW-0653">Protein transport</keyword>
<reference evidence="11 12" key="1">
    <citation type="submission" date="2024-03" db="EMBL/GenBank/DDBJ databases">
        <title>Complete genome sequence of the green alga Chloropicon roscoffensis RCC1871.</title>
        <authorList>
            <person name="Lemieux C."/>
            <person name="Pombert J.-F."/>
            <person name="Otis C."/>
            <person name="Turmel M."/>
        </authorList>
    </citation>
    <scope>NUCLEOTIDE SEQUENCE [LARGE SCALE GENOMIC DNA]</scope>
    <source>
        <strain evidence="11 12">RCC1871</strain>
    </source>
</reference>
<dbReference type="AlphaFoldDB" id="A0AAX4P0S9"/>
<accession>A0AAX4P0S9</accession>
<keyword evidence="12" id="KW-1185">Reference proteome</keyword>
<evidence type="ECO:0000313" key="12">
    <source>
        <dbReference type="Proteomes" id="UP001472866"/>
    </source>
</evidence>
<keyword evidence="8 9" id="KW-0968">Cytoplasmic vesicle</keyword>
<dbReference type="SUPFAM" id="SSF49348">
    <property type="entry name" value="Clathrin adaptor appendage domain"/>
    <property type="match status" value="1"/>
</dbReference>
<keyword evidence="6 9" id="KW-0333">Golgi apparatus</keyword>
<evidence type="ECO:0000313" key="11">
    <source>
        <dbReference type="EMBL" id="WZN59789.1"/>
    </source>
</evidence>
<evidence type="ECO:0000256" key="5">
    <source>
        <dbReference type="ARBA" id="ARBA00022927"/>
    </source>
</evidence>
<evidence type="ECO:0000259" key="10">
    <source>
        <dbReference type="PROSITE" id="PS50180"/>
    </source>
</evidence>
<dbReference type="Proteomes" id="UP001472866">
    <property type="component" value="Chromosome 02"/>
</dbReference>
<dbReference type="GO" id="GO:0016192">
    <property type="term" value="P:vesicle-mediated transport"/>
    <property type="evidence" value="ECO:0007669"/>
    <property type="project" value="InterPro"/>
</dbReference>
<keyword evidence="4 9" id="KW-0813">Transport</keyword>
<evidence type="ECO:0000256" key="2">
    <source>
        <dbReference type="ARBA" id="ARBA00004555"/>
    </source>
</evidence>
<dbReference type="PROSITE" id="PS50180">
    <property type="entry name" value="GAE"/>
    <property type="match status" value="1"/>
</dbReference>
<dbReference type="PIRSF" id="PIRSF037094">
    <property type="entry name" value="AP1_complex_gamma"/>
    <property type="match status" value="1"/>
</dbReference>